<dbReference type="InterPro" id="IPR026183">
    <property type="entry name" value="Taxilin_fam"/>
</dbReference>
<reference evidence="4 5" key="1">
    <citation type="journal article" date="2019" name="Sci. Rep.">
        <title>Comparative genomics of chytrid fungi reveal insights into the obligate biotrophic and pathogenic lifestyle of Synchytrium endobioticum.</title>
        <authorList>
            <person name="van de Vossenberg B.T.L.H."/>
            <person name="Warris S."/>
            <person name="Nguyen H.D.T."/>
            <person name="van Gent-Pelzer M.P.E."/>
            <person name="Joly D.L."/>
            <person name="van de Geest H.C."/>
            <person name="Bonants P.J.M."/>
            <person name="Smith D.S."/>
            <person name="Levesque C.A."/>
            <person name="van der Lee T.A.J."/>
        </authorList>
    </citation>
    <scope>NUCLEOTIDE SEQUENCE [LARGE SCALE GENOMIC DNA]</scope>
    <source>
        <strain evidence="4 5">LEV6574</strain>
    </source>
</reference>
<feature type="compositionally biased region" description="Low complexity" evidence="3">
    <location>
        <begin position="42"/>
        <end position="56"/>
    </location>
</feature>
<name>A0A507CSD8_9FUNG</name>
<feature type="region of interest" description="Disordered" evidence="3">
    <location>
        <begin position="1"/>
        <end position="83"/>
    </location>
</feature>
<dbReference type="Proteomes" id="UP000320475">
    <property type="component" value="Unassembled WGS sequence"/>
</dbReference>
<comment type="similarity">
    <text evidence="1">Belongs to the taxilin family.</text>
</comment>
<dbReference type="SUPFAM" id="SSF90257">
    <property type="entry name" value="Myosin rod fragments"/>
    <property type="match status" value="1"/>
</dbReference>
<dbReference type="AlphaFoldDB" id="A0A507CSD8"/>
<dbReference type="Pfam" id="PF09728">
    <property type="entry name" value="Taxilin"/>
    <property type="match status" value="2"/>
</dbReference>
<evidence type="ECO:0000256" key="3">
    <source>
        <dbReference type="SAM" id="MobiDB-lite"/>
    </source>
</evidence>
<feature type="coiled-coil region" evidence="2">
    <location>
        <begin position="312"/>
        <end position="339"/>
    </location>
</feature>
<evidence type="ECO:0008006" key="6">
    <source>
        <dbReference type="Google" id="ProtNLM"/>
    </source>
</evidence>
<evidence type="ECO:0000313" key="4">
    <source>
        <dbReference type="EMBL" id="TPX42059.1"/>
    </source>
</evidence>
<evidence type="ECO:0000256" key="2">
    <source>
        <dbReference type="SAM" id="Coils"/>
    </source>
</evidence>
<dbReference type="OrthoDB" id="425555at2759"/>
<evidence type="ECO:0000313" key="5">
    <source>
        <dbReference type="Proteomes" id="UP000320475"/>
    </source>
</evidence>
<proteinExistence type="inferred from homology"/>
<keyword evidence="2" id="KW-0175">Coiled coil</keyword>
<comment type="caution">
    <text evidence="4">The sequence shown here is derived from an EMBL/GenBank/DDBJ whole genome shotgun (WGS) entry which is preliminary data.</text>
</comment>
<feature type="compositionally biased region" description="Polar residues" evidence="3">
    <location>
        <begin position="1"/>
        <end position="31"/>
    </location>
</feature>
<protein>
    <recommendedName>
        <fullName evidence="6">Alpha-taxilin</fullName>
    </recommendedName>
</protein>
<dbReference type="PANTHER" id="PTHR16127">
    <property type="entry name" value="TAXILIN"/>
    <property type="match status" value="1"/>
</dbReference>
<feature type="region of interest" description="Disordered" evidence="3">
    <location>
        <begin position="482"/>
        <end position="527"/>
    </location>
</feature>
<feature type="coiled-coil region" evidence="2">
    <location>
        <begin position="140"/>
        <end position="212"/>
    </location>
</feature>
<dbReference type="PANTHER" id="PTHR16127:SF13">
    <property type="entry name" value="GH01188P"/>
    <property type="match status" value="1"/>
</dbReference>
<accession>A0A507CSD8</accession>
<dbReference type="EMBL" id="QEAM01000288">
    <property type="protein sequence ID" value="TPX42059.1"/>
    <property type="molecule type" value="Genomic_DNA"/>
</dbReference>
<feature type="compositionally biased region" description="Low complexity" evidence="3">
    <location>
        <begin position="499"/>
        <end position="512"/>
    </location>
</feature>
<evidence type="ECO:0000256" key="1">
    <source>
        <dbReference type="ARBA" id="ARBA00009550"/>
    </source>
</evidence>
<dbReference type="VEuPathDB" id="FungiDB:SeMB42_g03399"/>
<gene>
    <name evidence="4" type="ORF">SeLEV6574_g05780</name>
</gene>
<organism evidence="4 5">
    <name type="scientific">Synchytrium endobioticum</name>
    <dbReference type="NCBI Taxonomy" id="286115"/>
    <lineage>
        <taxon>Eukaryota</taxon>
        <taxon>Fungi</taxon>
        <taxon>Fungi incertae sedis</taxon>
        <taxon>Chytridiomycota</taxon>
        <taxon>Chytridiomycota incertae sedis</taxon>
        <taxon>Chytridiomycetes</taxon>
        <taxon>Synchytriales</taxon>
        <taxon>Synchytriaceae</taxon>
        <taxon>Synchytrium</taxon>
    </lineage>
</organism>
<feature type="coiled-coil region" evidence="2">
    <location>
        <begin position="375"/>
        <end position="402"/>
    </location>
</feature>
<dbReference type="GO" id="GO:0019905">
    <property type="term" value="F:syntaxin binding"/>
    <property type="evidence" value="ECO:0007669"/>
    <property type="project" value="InterPro"/>
</dbReference>
<sequence length="527" mass="60222">MSSVHSSSCGPSTELVQPNTSHPHSKNQVNAKRNFLNEQHQHQQPTATTAATTTHANLSTKPSPSPANGPVRTSKKQQKPLTPEEIQQLLQSKIGQLDAEQHLEQEEEKEMAKAIKSASKEIHQLITEGGAGSDAIHQKYMDLFQDYKKLERNLAKLKRKYEQANKDKDSGKSELSKVTGQKQKIETLCRQLQQENKRIKEESKRLSHTEQAKREELTSKFETTIWEIKSKMEEDNEEKRRRFEDTELWVILHEYCCCGTLLVSYRFITSLSLTIYKTTNHRLKDKFATFIEQYEIRERHFQAVIKSRQLELQLAEVKLEQQKHLLQQEELKVDSMKAQLASFIKTEAELRQQLNTYVDKFKQVEDTLTKSNELFAKFRSEMQQMTKKTQKLEKEHATVQAKCDRSSRSLIEMAETVQKSQKSLESSVASKQKLENLCRALQVERNNLRARLFKYENPDESGIEHTKDSELTDIMYGGSNNTSTVSIPAAPNNHCNNDTSSSSSSGRTSPTTGRDEEKGDSGGGQNS</sequence>